<dbReference type="GO" id="GO:0008234">
    <property type="term" value="F:cysteine-type peptidase activity"/>
    <property type="evidence" value="ECO:0007669"/>
    <property type="project" value="UniProtKB-KW"/>
</dbReference>
<keyword evidence="9" id="KW-1185">Reference proteome</keyword>
<feature type="signal peptide" evidence="6">
    <location>
        <begin position="1"/>
        <end position="27"/>
    </location>
</feature>
<sequence length="315" mass="33939">MRKRLAFIAAAVAAITFTMTTPTTVHADPSPEEVEEQVKEKSEELEAAIEEYNGAREDLKDTKERIEEIEESLPELEEEAAASKTVATDIAVASYTSGNTRMSTVNTLLDGSPTRTIERLSVLGAINAWQAADLAAYADLAQQYEDDLETLEQLKADQDEIAEDLEKETEKLEGELAELKELQAQVNPSSGYDGTLPPPPSGAAGDAVQYAYNQIGAGYDMGAAGPDYFDCSGLTMMAWRQAGVGLSHQTNAQWAETARVSRDDLVPGDLVFYNNLNHVAIYVGDGQIIHAPTYGQTVSVAGIDSMPIVGYGRPG</sequence>
<evidence type="ECO:0000256" key="6">
    <source>
        <dbReference type="SAM" id="SignalP"/>
    </source>
</evidence>
<keyword evidence="6" id="KW-0732">Signal</keyword>
<feature type="chain" id="PRO_5022134490" evidence="6">
    <location>
        <begin position="28"/>
        <end position="315"/>
    </location>
</feature>
<reference evidence="8 9" key="1">
    <citation type="journal article" date="2013" name="Stand. Genomic Sci.">
        <title>Genomic Encyclopedia of Type Strains, Phase I: The one thousand microbial genomes (KMG-I) project.</title>
        <authorList>
            <person name="Kyrpides N.C."/>
            <person name="Woyke T."/>
            <person name="Eisen J.A."/>
            <person name="Garrity G."/>
            <person name="Lilburn T.G."/>
            <person name="Beck B.J."/>
            <person name="Whitman W.B."/>
            <person name="Hugenholtz P."/>
            <person name="Klenk H.P."/>
        </authorList>
    </citation>
    <scope>NUCLEOTIDE SEQUENCE [LARGE SCALE GENOMIC DNA]</scope>
    <source>
        <strain evidence="8 9">DSM 45044</strain>
    </source>
</reference>
<feature type="coiled-coil region" evidence="5">
    <location>
        <begin position="31"/>
        <end position="86"/>
    </location>
</feature>
<keyword evidence="3" id="KW-0378">Hydrolase</keyword>
<evidence type="ECO:0000259" key="7">
    <source>
        <dbReference type="PROSITE" id="PS51935"/>
    </source>
</evidence>
<evidence type="ECO:0000256" key="2">
    <source>
        <dbReference type="ARBA" id="ARBA00022670"/>
    </source>
</evidence>
<comment type="similarity">
    <text evidence="1">Belongs to the peptidase C40 family.</text>
</comment>
<keyword evidence="4" id="KW-0788">Thiol protease</keyword>
<keyword evidence="5" id="KW-0175">Coiled coil</keyword>
<dbReference type="Gene3D" id="3.90.1720.10">
    <property type="entry name" value="endopeptidase domain like (from Nostoc punctiforme)"/>
    <property type="match status" value="1"/>
</dbReference>
<gene>
    <name evidence="8" type="ORF">LX16_2633</name>
</gene>
<evidence type="ECO:0000256" key="3">
    <source>
        <dbReference type="ARBA" id="ARBA00022801"/>
    </source>
</evidence>
<evidence type="ECO:0000313" key="9">
    <source>
        <dbReference type="Proteomes" id="UP000321617"/>
    </source>
</evidence>
<dbReference type="RefSeq" id="WP_158645583.1">
    <property type="nucleotide sequence ID" value="NZ_BAABIJ010000002.1"/>
</dbReference>
<dbReference type="SUPFAM" id="SSF54001">
    <property type="entry name" value="Cysteine proteinases"/>
    <property type="match status" value="1"/>
</dbReference>
<dbReference type="Proteomes" id="UP000321617">
    <property type="component" value="Unassembled WGS sequence"/>
</dbReference>
<accession>A0A562V228</accession>
<dbReference type="Gene3D" id="6.10.250.3150">
    <property type="match status" value="1"/>
</dbReference>
<dbReference type="InterPro" id="IPR038765">
    <property type="entry name" value="Papain-like_cys_pep_sf"/>
</dbReference>
<organism evidence="8 9">
    <name type="scientific">Stackebrandtia albiflava</name>
    <dbReference type="NCBI Taxonomy" id="406432"/>
    <lineage>
        <taxon>Bacteria</taxon>
        <taxon>Bacillati</taxon>
        <taxon>Actinomycetota</taxon>
        <taxon>Actinomycetes</taxon>
        <taxon>Glycomycetales</taxon>
        <taxon>Glycomycetaceae</taxon>
        <taxon>Stackebrandtia</taxon>
    </lineage>
</organism>
<dbReference type="PROSITE" id="PS51935">
    <property type="entry name" value="NLPC_P60"/>
    <property type="match status" value="1"/>
</dbReference>
<evidence type="ECO:0000256" key="4">
    <source>
        <dbReference type="ARBA" id="ARBA00022807"/>
    </source>
</evidence>
<dbReference type="GO" id="GO:0006508">
    <property type="term" value="P:proteolysis"/>
    <property type="evidence" value="ECO:0007669"/>
    <property type="project" value="UniProtKB-KW"/>
</dbReference>
<name>A0A562V228_9ACTN</name>
<dbReference type="PANTHER" id="PTHR47359:SF3">
    <property type="entry name" value="NLP_P60 DOMAIN-CONTAINING PROTEIN-RELATED"/>
    <property type="match status" value="1"/>
</dbReference>
<dbReference type="Pfam" id="PF00877">
    <property type="entry name" value="NLPC_P60"/>
    <property type="match status" value="1"/>
</dbReference>
<dbReference type="AlphaFoldDB" id="A0A562V228"/>
<keyword evidence="2" id="KW-0645">Protease</keyword>
<dbReference type="InterPro" id="IPR000064">
    <property type="entry name" value="NLP_P60_dom"/>
</dbReference>
<comment type="caution">
    <text evidence="8">The sequence shown here is derived from an EMBL/GenBank/DDBJ whole genome shotgun (WGS) entry which is preliminary data.</text>
</comment>
<dbReference type="PANTHER" id="PTHR47359">
    <property type="entry name" value="PEPTIDOGLYCAN DL-ENDOPEPTIDASE CWLO"/>
    <property type="match status" value="1"/>
</dbReference>
<dbReference type="OrthoDB" id="3209655at2"/>
<proteinExistence type="inferred from homology"/>
<dbReference type="InterPro" id="IPR051794">
    <property type="entry name" value="PG_Endopeptidase_C40"/>
</dbReference>
<evidence type="ECO:0000313" key="8">
    <source>
        <dbReference type="EMBL" id="TWJ11895.1"/>
    </source>
</evidence>
<feature type="coiled-coil region" evidence="5">
    <location>
        <begin position="134"/>
        <end position="185"/>
    </location>
</feature>
<dbReference type="EMBL" id="VLLL01000006">
    <property type="protein sequence ID" value="TWJ11895.1"/>
    <property type="molecule type" value="Genomic_DNA"/>
</dbReference>
<feature type="domain" description="NlpC/P60" evidence="7">
    <location>
        <begin position="201"/>
        <end position="315"/>
    </location>
</feature>
<evidence type="ECO:0000256" key="1">
    <source>
        <dbReference type="ARBA" id="ARBA00007074"/>
    </source>
</evidence>
<protein>
    <submittedName>
        <fullName evidence="8">NlpC/P60 family protein</fullName>
    </submittedName>
</protein>
<evidence type="ECO:0000256" key="5">
    <source>
        <dbReference type="SAM" id="Coils"/>
    </source>
</evidence>